<evidence type="ECO:0008006" key="4">
    <source>
        <dbReference type="Google" id="ProtNLM"/>
    </source>
</evidence>
<proteinExistence type="predicted"/>
<feature type="transmembrane region" description="Helical" evidence="1">
    <location>
        <begin position="20"/>
        <end position="40"/>
    </location>
</feature>
<gene>
    <name evidence="2" type="ORF">BCF33_2417</name>
</gene>
<dbReference type="AlphaFoldDB" id="A0A2T0X3V5"/>
<sequence>MQLLSEDPQRLIAEQRPLGLAAALGGGIAMVTAAGLAEVWNSSGDPTAALTGAIVLSAAFAVALERARIDLDADRNLVRLDRVGVYGAARTVHPLAALSHAGVETTTGTEGRPDCHRLVLHFGGGEVVPASRRFLSGPATPAAVREVNRWLRRARWRMAA</sequence>
<feature type="transmembrane region" description="Helical" evidence="1">
    <location>
        <begin position="46"/>
        <end position="64"/>
    </location>
</feature>
<name>A0A2T0X3V5_9RHOB</name>
<evidence type="ECO:0000313" key="3">
    <source>
        <dbReference type="Proteomes" id="UP000238801"/>
    </source>
</evidence>
<keyword evidence="3" id="KW-1185">Reference proteome</keyword>
<evidence type="ECO:0000313" key="2">
    <source>
        <dbReference type="EMBL" id="PRY93544.1"/>
    </source>
</evidence>
<reference evidence="2 3" key="1">
    <citation type="submission" date="2018-03" db="EMBL/GenBank/DDBJ databases">
        <title>Genomic Encyclopedia of Archaeal and Bacterial Type Strains, Phase II (KMG-II): from individual species to whole genera.</title>
        <authorList>
            <person name="Goeker M."/>
        </authorList>
    </citation>
    <scope>NUCLEOTIDE SEQUENCE [LARGE SCALE GENOMIC DNA]</scope>
    <source>
        <strain evidence="2 3">DSM 29318</strain>
    </source>
</reference>
<organism evidence="2 3">
    <name type="scientific">Hasllibacter halocynthiae</name>
    <dbReference type="NCBI Taxonomy" id="595589"/>
    <lineage>
        <taxon>Bacteria</taxon>
        <taxon>Pseudomonadati</taxon>
        <taxon>Pseudomonadota</taxon>
        <taxon>Alphaproteobacteria</taxon>
        <taxon>Rhodobacterales</taxon>
        <taxon>Roseobacteraceae</taxon>
        <taxon>Hasllibacter</taxon>
    </lineage>
</organism>
<accession>A0A2T0X3V5</accession>
<keyword evidence="1" id="KW-0472">Membrane</keyword>
<dbReference type="EMBL" id="PVTT01000002">
    <property type="protein sequence ID" value="PRY93544.1"/>
    <property type="molecule type" value="Genomic_DNA"/>
</dbReference>
<keyword evidence="1" id="KW-1133">Transmembrane helix</keyword>
<protein>
    <recommendedName>
        <fullName evidence="4">PH (Pleckstrin Homology) domain-containing protein</fullName>
    </recommendedName>
</protein>
<comment type="caution">
    <text evidence="2">The sequence shown here is derived from an EMBL/GenBank/DDBJ whole genome shotgun (WGS) entry which is preliminary data.</text>
</comment>
<dbReference type="RefSeq" id="WP_106161130.1">
    <property type="nucleotide sequence ID" value="NZ_PVTT01000002.1"/>
</dbReference>
<keyword evidence="1" id="KW-0812">Transmembrane</keyword>
<dbReference type="Proteomes" id="UP000238801">
    <property type="component" value="Unassembled WGS sequence"/>
</dbReference>
<evidence type="ECO:0000256" key="1">
    <source>
        <dbReference type="SAM" id="Phobius"/>
    </source>
</evidence>